<feature type="repeat" description="ANK" evidence="2">
    <location>
        <begin position="667"/>
        <end position="699"/>
    </location>
</feature>
<feature type="repeat" description="ANK" evidence="2">
    <location>
        <begin position="1637"/>
        <end position="1664"/>
    </location>
</feature>
<dbReference type="Pfam" id="PF00023">
    <property type="entry name" value="Ank"/>
    <property type="match status" value="2"/>
</dbReference>
<evidence type="ECO:0000256" key="1">
    <source>
        <dbReference type="ARBA" id="ARBA00022737"/>
    </source>
</evidence>
<dbReference type="GeneID" id="69009541"/>
<dbReference type="Gene3D" id="1.25.40.20">
    <property type="entry name" value="Ankyrin repeat-containing domain"/>
    <property type="match status" value="4"/>
</dbReference>
<dbReference type="Pfam" id="PF24883">
    <property type="entry name" value="NPHP3_N"/>
    <property type="match status" value="1"/>
</dbReference>
<evidence type="ECO:0000259" key="4">
    <source>
        <dbReference type="Pfam" id="PF24883"/>
    </source>
</evidence>
<sequence>MADPLSIAASIAGLISLADIVFTRLIKYKKSVKDAEKELGDLAKEVNLLGGALNSLARLARALEAGSFDSNLRMHNIEDCSDSLTAMDNELSKIDLKSIRTKLFRPISSDQVREWLDMLSRHKQNINLALSADSMDAMLKLLAKEDESVEIVKETRRITIRIDKVMEDERLLGFYVHHNPQQNYDMSLRLRHGRTGLWLTRLPQFQRWLSNPDSRLWLKGIPGAGKTVLAASIVEAALGQCAESIACAFFFCDYKVSITQNIDTILLAIVYQLGLQKMEAYDLLKHHYEEYHPGNGLPRQPSEEEVKAILHRILKMYDHVYLVIDGLDECGKHTTDVTSALAGISRASTNVSIALLSRDEDEVRYHLYEDFVPIEVAAHKQDIIEYVTTEIEERTRNRKLDLRDPELKAEALSRLVDGANGMFRWVACQLDHLAECDSAQECRDALQSLPPTLNETYIRILERIPPKKIRIVQLALHAIAFVVPPLNKRELQHLLSVPECGSNFDHRHVIGEEAITKYCSSLIRQSADRTYFEFSHFSVQEFLEGGSFPGQQLEVFRISSSTSDSLLAVECLKYLLLGNFTRLSIDEVILAEETGQRDEAYPLYPHAATSWQIYASEHWENPAVKALVRTLFDPEKTSCFCLWATKFLSRQNDRAYENIMASILPHPDFTPLHMAALLSLPQICSYLLHQGVDANLQSPMGSPLQCAIQGLLCLNHLEDYDAVGNWFSGVFIPEDDAKHLAAVETVICLQHAGASMRSRCTKLYPGKSLLQVAFSIAHKEGTLLLPATLVQLGVDINEDDICTAEQFFDGIDPNKMACGTVKPLHGLEQLIASLDGHITNSSAHPRLYSIAWEKAVDLNENFTRDITKVNTALSLTLTDLTEHALAAARSGNLTVLRKILQDSRVTADTISDGQGGSLLHMALREQPRTQPIATLQMLLDAGCDALKIDSFGKQPMHVWNWSLQPELFADAAQILADRGSLCSHQDFSGRNVLHNQITSKHRLEAVIRCQSKDIVEEAMQAADNGGHTPLSMCLNARERDSAVVLATYSNIIPSMIKSPGLFLGLVIEANAEIFLDMLPCFEDAAVCEPKENPLRHLGPGATLGFVHRIKTLYAKVCDRATYKETVLQAYVRRCLASSNNRMIDKNWEILDELSILDSLHASEGGPQATWEQFAGIAIHECLNNFPRAERSPTLLSSLLRLRYLEAFEDHTGKSGLVPIFDSGVELDRWQRHGHMPDDLCDIIRRTKHWTEIKNHEPLVDLLRQAFQFYDYELAELLLQKGVSIHARSNTAKESALEFALKNSLSSPGELEKKMIDLALSYTDASRLNEPNPKKHGCALIHVAIGAPEWLVRKLVCLGANPNLRMGSRPYETPIIRHLLKNNPDSAKSIFINGGDPALTDDNGFDGTLAAAYRGLVSFLEEIAAEPAGANIHWSQVCSRKIFRHDPKRLLGGLGALHLGAACGSVDVLRFYLENDLLQDVDAKAEDGFTPLHLATIRGHIHAVEYLCSRGCNVNSRTEDGSSALHYAARAKRLQVAKALFQAGCKPSLDGAGLLPSFYVPKKNKRLMEWFQSIDTNSAPFMNEFGLGNNPQTLRHQKMRHEAFADQFEEAVKDGDIEILEGLRDEGCSFDMTLSSCKGCSPLIRAVELGQTDIVRWLLQNRADITREVCHLSDRNSAMHLVLRNSDLNGVLHECLECYASGGGSFAEADPGFVVTAVKCGNVNGLRILLEMFKNSPNVKE</sequence>
<reference evidence="5" key="2">
    <citation type="submission" date="2020-03" db="EMBL/GenBank/DDBJ databases">
        <authorList>
            <person name="Fu F.-F."/>
            <person name="Chen J."/>
        </authorList>
    </citation>
    <scope>NUCLEOTIDE SEQUENCE</scope>
    <source>
        <strain evidence="5">Lc1</strain>
    </source>
</reference>
<organism evidence="5 6">
    <name type="scientific">Colletotrichum gloeosporioides</name>
    <name type="common">Anthracnose fungus</name>
    <name type="synonym">Glomerella cingulata</name>
    <dbReference type="NCBI Taxonomy" id="474922"/>
    <lineage>
        <taxon>Eukaryota</taxon>
        <taxon>Fungi</taxon>
        <taxon>Dikarya</taxon>
        <taxon>Ascomycota</taxon>
        <taxon>Pezizomycotina</taxon>
        <taxon>Sordariomycetes</taxon>
        <taxon>Hypocreomycetidae</taxon>
        <taxon>Glomerellales</taxon>
        <taxon>Glomerellaceae</taxon>
        <taxon>Colletotrichum</taxon>
        <taxon>Colletotrichum gloeosporioides species complex</taxon>
    </lineage>
</organism>
<evidence type="ECO:0000313" key="5">
    <source>
        <dbReference type="EMBL" id="KAF3797834.1"/>
    </source>
</evidence>
<proteinExistence type="predicted"/>
<dbReference type="EMBL" id="WVTB01000106">
    <property type="protein sequence ID" value="KAF3797834.1"/>
    <property type="molecule type" value="Genomic_DNA"/>
</dbReference>
<dbReference type="Pfam" id="PF12796">
    <property type="entry name" value="Ank_2"/>
    <property type="match status" value="1"/>
</dbReference>
<dbReference type="RefSeq" id="XP_045256994.1">
    <property type="nucleotide sequence ID" value="XM_045402471.1"/>
</dbReference>
<dbReference type="InterPro" id="IPR002110">
    <property type="entry name" value="Ankyrin_rpt"/>
</dbReference>
<dbReference type="InterPro" id="IPR031348">
    <property type="entry name" value="PigL_N"/>
</dbReference>
<keyword evidence="2" id="KW-0040">ANK repeat</keyword>
<reference evidence="5" key="1">
    <citation type="journal article" date="2020" name="Phytopathology">
        <title>Genome sequence and comparative analysis of Colletotrichum gloeosporioides isolated from Liriodendron leaves.</title>
        <authorList>
            <person name="Fu F.F."/>
            <person name="Hao Z."/>
            <person name="Wang P."/>
            <person name="Lu Y."/>
            <person name="Xue L.J."/>
            <person name="Wei G."/>
            <person name="Tian Y."/>
            <person name="Baishi H."/>
            <person name="Xu H."/>
            <person name="Shi J."/>
            <person name="Cheng T."/>
            <person name="Wang G."/>
            <person name="Yi Y."/>
            <person name="Chen J."/>
        </authorList>
    </citation>
    <scope>NUCLEOTIDE SEQUENCE</scope>
    <source>
        <strain evidence="5">Lc1</strain>
    </source>
</reference>
<dbReference type="PANTHER" id="PTHR10039:SF15">
    <property type="entry name" value="NACHT DOMAIN-CONTAINING PROTEIN"/>
    <property type="match status" value="1"/>
</dbReference>
<dbReference type="Gene3D" id="3.40.50.300">
    <property type="entry name" value="P-loop containing nucleotide triphosphate hydrolases"/>
    <property type="match status" value="1"/>
</dbReference>
<dbReference type="InterPro" id="IPR056884">
    <property type="entry name" value="NPHP3-like_N"/>
</dbReference>
<dbReference type="SUPFAM" id="SSF48403">
    <property type="entry name" value="Ankyrin repeat"/>
    <property type="match status" value="3"/>
</dbReference>
<gene>
    <name evidence="5" type="ORF">GCG54_00002378</name>
</gene>
<feature type="repeat" description="ANK" evidence="2">
    <location>
        <begin position="1519"/>
        <end position="1551"/>
    </location>
</feature>
<accession>A0A8H4C646</accession>
<dbReference type="PROSITE" id="PS50297">
    <property type="entry name" value="ANK_REP_REGION"/>
    <property type="match status" value="4"/>
</dbReference>
<dbReference type="SMART" id="SM00248">
    <property type="entry name" value="ANK"/>
    <property type="match status" value="8"/>
</dbReference>
<feature type="domain" description="Nephrocystin 3-like N-terminal" evidence="4">
    <location>
        <begin position="195"/>
        <end position="358"/>
    </location>
</feature>
<dbReference type="Pfam" id="PF17111">
    <property type="entry name" value="PigL_N"/>
    <property type="match status" value="1"/>
</dbReference>
<dbReference type="InterPro" id="IPR036770">
    <property type="entry name" value="Ankyrin_rpt-contain_sf"/>
</dbReference>
<protein>
    <recommendedName>
        <fullName evidence="7">Ankyrin repeat protein</fullName>
    </recommendedName>
</protein>
<keyword evidence="1" id="KW-0677">Repeat</keyword>
<evidence type="ECO:0000313" key="6">
    <source>
        <dbReference type="Proteomes" id="UP000613401"/>
    </source>
</evidence>
<dbReference type="PANTHER" id="PTHR10039">
    <property type="entry name" value="AMELOGENIN"/>
    <property type="match status" value="1"/>
</dbReference>
<feature type="domain" description="Azaphilone pigments biosynthesis cluster protein L N-terminal" evidence="3">
    <location>
        <begin position="2"/>
        <end position="155"/>
    </location>
</feature>
<dbReference type="InterPro" id="IPR027417">
    <property type="entry name" value="P-loop_NTPase"/>
</dbReference>
<comment type="caution">
    <text evidence="5">The sequence shown here is derived from an EMBL/GenBank/DDBJ whole genome shotgun (WGS) entry which is preliminary data.</text>
</comment>
<name>A0A8H4C646_COLGL</name>
<dbReference type="SUPFAM" id="SSF52540">
    <property type="entry name" value="P-loop containing nucleoside triphosphate hydrolases"/>
    <property type="match status" value="1"/>
</dbReference>
<keyword evidence="6" id="KW-1185">Reference proteome</keyword>
<evidence type="ECO:0000259" key="3">
    <source>
        <dbReference type="Pfam" id="PF17111"/>
    </source>
</evidence>
<dbReference type="PROSITE" id="PS50088">
    <property type="entry name" value="ANK_REPEAT"/>
    <property type="match status" value="4"/>
</dbReference>
<evidence type="ECO:0000256" key="2">
    <source>
        <dbReference type="PROSITE-ProRule" id="PRU00023"/>
    </source>
</evidence>
<evidence type="ECO:0008006" key="7">
    <source>
        <dbReference type="Google" id="ProtNLM"/>
    </source>
</evidence>
<dbReference type="Proteomes" id="UP000613401">
    <property type="component" value="Unassembled WGS sequence"/>
</dbReference>
<feature type="repeat" description="ANK" evidence="2">
    <location>
        <begin position="1486"/>
        <end position="1518"/>
    </location>
</feature>